<evidence type="ECO:0008006" key="3">
    <source>
        <dbReference type="Google" id="ProtNLM"/>
    </source>
</evidence>
<sequence>MELLPNRGGSMLLVELNCAQGVCLLNAPSAGESPFELVYRITAFHANVGQIFVRHVFRKANYVANVVAKVVTAQLGRLCLSDLIGILSF</sequence>
<dbReference type="Proteomes" id="UP001358586">
    <property type="component" value="Chromosome 11"/>
</dbReference>
<reference evidence="1 2" key="1">
    <citation type="submission" date="2023-03" db="EMBL/GenBank/DDBJ databases">
        <title>WGS of Gossypium arboreum.</title>
        <authorList>
            <person name="Yu D."/>
        </authorList>
    </citation>
    <scope>NUCLEOTIDE SEQUENCE [LARGE SCALE GENOMIC DNA]</scope>
    <source>
        <tissue evidence="1">Leaf</tissue>
    </source>
</reference>
<dbReference type="EMBL" id="JARKNE010000011">
    <property type="protein sequence ID" value="KAK5782802.1"/>
    <property type="molecule type" value="Genomic_DNA"/>
</dbReference>
<proteinExistence type="predicted"/>
<accession>A0ABR0MZ05</accession>
<evidence type="ECO:0000313" key="1">
    <source>
        <dbReference type="EMBL" id="KAK5782802.1"/>
    </source>
</evidence>
<protein>
    <recommendedName>
        <fullName evidence="3">RNase H type-1 domain-containing protein</fullName>
    </recommendedName>
</protein>
<comment type="caution">
    <text evidence="1">The sequence shown here is derived from an EMBL/GenBank/DDBJ whole genome shotgun (WGS) entry which is preliminary data.</text>
</comment>
<keyword evidence="2" id="KW-1185">Reference proteome</keyword>
<name>A0ABR0MZ05_GOSAR</name>
<organism evidence="1 2">
    <name type="scientific">Gossypium arboreum</name>
    <name type="common">Tree cotton</name>
    <name type="synonym">Gossypium nanking</name>
    <dbReference type="NCBI Taxonomy" id="29729"/>
    <lineage>
        <taxon>Eukaryota</taxon>
        <taxon>Viridiplantae</taxon>
        <taxon>Streptophyta</taxon>
        <taxon>Embryophyta</taxon>
        <taxon>Tracheophyta</taxon>
        <taxon>Spermatophyta</taxon>
        <taxon>Magnoliopsida</taxon>
        <taxon>eudicotyledons</taxon>
        <taxon>Gunneridae</taxon>
        <taxon>Pentapetalae</taxon>
        <taxon>rosids</taxon>
        <taxon>malvids</taxon>
        <taxon>Malvales</taxon>
        <taxon>Malvaceae</taxon>
        <taxon>Malvoideae</taxon>
        <taxon>Gossypium</taxon>
    </lineage>
</organism>
<evidence type="ECO:0000313" key="2">
    <source>
        <dbReference type="Proteomes" id="UP001358586"/>
    </source>
</evidence>
<gene>
    <name evidence="1" type="ORF">PVK06_037307</name>
</gene>